<sequence>MAAPDWTLQIKFVQDRDAGLYECQVSTHPPTSIFLELKVVAFQPCRASHLMTIISAHLRDAVLYH</sequence>
<dbReference type="GO" id="GO:0032589">
    <property type="term" value="C:neuron projection membrane"/>
    <property type="evidence" value="ECO:0007669"/>
    <property type="project" value="TreeGrafter"/>
</dbReference>
<dbReference type="Gene3D" id="2.60.40.10">
    <property type="entry name" value="Immunoglobulins"/>
    <property type="match status" value="1"/>
</dbReference>
<dbReference type="CDD" id="cd00096">
    <property type="entry name" value="Ig"/>
    <property type="match status" value="1"/>
</dbReference>
<name>A0A8W7PQB3_ANOCL</name>
<evidence type="ECO:0008006" key="2">
    <source>
        <dbReference type="Google" id="ProtNLM"/>
    </source>
</evidence>
<dbReference type="InterPro" id="IPR036179">
    <property type="entry name" value="Ig-like_dom_sf"/>
</dbReference>
<dbReference type="EnsemblMetazoa" id="ACOM035008-RA">
    <property type="protein sequence ID" value="ACOM035008-PA.1"/>
    <property type="gene ID" value="ACOM035008"/>
</dbReference>
<accession>A0A8W7PQB3</accession>
<dbReference type="InterPro" id="IPR013783">
    <property type="entry name" value="Ig-like_fold"/>
</dbReference>
<organism evidence="1">
    <name type="scientific">Anopheles coluzzii</name>
    <name type="common">African malaria mosquito</name>
    <dbReference type="NCBI Taxonomy" id="1518534"/>
    <lineage>
        <taxon>Eukaryota</taxon>
        <taxon>Metazoa</taxon>
        <taxon>Ecdysozoa</taxon>
        <taxon>Arthropoda</taxon>
        <taxon>Hexapoda</taxon>
        <taxon>Insecta</taxon>
        <taxon>Pterygota</taxon>
        <taxon>Neoptera</taxon>
        <taxon>Endopterygota</taxon>
        <taxon>Diptera</taxon>
        <taxon>Nematocera</taxon>
        <taxon>Culicoidea</taxon>
        <taxon>Culicidae</taxon>
        <taxon>Anophelinae</taxon>
        <taxon>Anopheles</taxon>
    </lineage>
</organism>
<protein>
    <recommendedName>
        <fullName evidence="2">Ig-like domain-containing protein</fullName>
    </recommendedName>
</protein>
<dbReference type="InterPro" id="IPR037448">
    <property type="entry name" value="Zig-8"/>
</dbReference>
<evidence type="ECO:0000313" key="1">
    <source>
        <dbReference type="EnsemblMetazoa" id="ACOM035008-PA.1"/>
    </source>
</evidence>
<dbReference type="PANTHER" id="PTHR23279:SF37">
    <property type="entry name" value="DEFECTIVE PROBOSCIS EXTENSION RESPONSE 13, ISOFORM B"/>
    <property type="match status" value="1"/>
</dbReference>
<dbReference type="Proteomes" id="UP000075882">
    <property type="component" value="Unassembled WGS sequence"/>
</dbReference>
<reference evidence="1" key="1">
    <citation type="submission" date="2022-08" db="UniProtKB">
        <authorList>
            <consortium name="EnsemblMetazoa"/>
        </authorList>
    </citation>
    <scope>IDENTIFICATION</scope>
</reference>
<dbReference type="SUPFAM" id="SSF48726">
    <property type="entry name" value="Immunoglobulin"/>
    <property type="match status" value="1"/>
</dbReference>
<dbReference type="GO" id="GO:0050808">
    <property type="term" value="P:synapse organization"/>
    <property type="evidence" value="ECO:0007669"/>
    <property type="project" value="TreeGrafter"/>
</dbReference>
<dbReference type="AlphaFoldDB" id="A0A8W7PQB3"/>
<dbReference type="PANTHER" id="PTHR23279">
    <property type="entry name" value="DEFECTIVE PROBOSCIS EXTENSION RESPONSE DPR -RELATED"/>
    <property type="match status" value="1"/>
</dbReference>
<proteinExistence type="predicted"/>